<evidence type="ECO:0000256" key="1">
    <source>
        <dbReference type="SAM" id="MobiDB-lite"/>
    </source>
</evidence>
<protein>
    <submittedName>
        <fullName evidence="2">Uncharacterized protein</fullName>
    </submittedName>
</protein>
<proteinExistence type="predicted"/>
<evidence type="ECO:0000313" key="2">
    <source>
        <dbReference type="EMBL" id="CAA9423622.1"/>
    </source>
</evidence>
<dbReference type="AlphaFoldDB" id="A0A6J4PZG3"/>
<dbReference type="EMBL" id="CADCUZ010000103">
    <property type="protein sequence ID" value="CAA9423622.1"/>
    <property type="molecule type" value="Genomic_DNA"/>
</dbReference>
<gene>
    <name evidence="2" type="ORF">AVDCRST_MAG55-2164</name>
</gene>
<feature type="region of interest" description="Disordered" evidence="1">
    <location>
        <begin position="19"/>
        <end position="51"/>
    </location>
</feature>
<feature type="non-terminal residue" evidence="2">
    <location>
        <position position="51"/>
    </location>
</feature>
<name>A0A6J4PZG3_9ACTN</name>
<feature type="compositionally biased region" description="Gly residues" evidence="1">
    <location>
        <begin position="39"/>
        <end position="51"/>
    </location>
</feature>
<reference evidence="2" key="1">
    <citation type="submission" date="2020-02" db="EMBL/GenBank/DDBJ databases">
        <authorList>
            <person name="Meier V. D."/>
        </authorList>
    </citation>
    <scope>NUCLEOTIDE SEQUENCE</scope>
    <source>
        <strain evidence="2">AVDCRST_MAG55</strain>
    </source>
</reference>
<organism evidence="2">
    <name type="scientific">uncultured Rubrobacteraceae bacterium</name>
    <dbReference type="NCBI Taxonomy" id="349277"/>
    <lineage>
        <taxon>Bacteria</taxon>
        <taxon>Bacillati</taxon>
        <taxon>Actinomycetota</taxon>
        <taxon>Rubrobacteria</taxon>
        <taxon>Rubrobacterales</taxon>
        <taxon>Rubrobacteraceae</taxon>
        <taxon>environmental samples</taxon>
    </lineage>
</organism>
<sequence length="51" mass="5440">QGQPSRVVRRLGCLEWVDRERGRSGPGLRPLHPGRGTRGDPGGGAGVLPRL</sequence>
<accession>A0A6J4PZG3</accession>
<feature type="non-terminal residue" evidence="2">
    <location>
        <position position="1"/>
    </location>
</feature>